<reference evidence="2" key="2">
    <citation type="submission" date="2015-01" db="EMBL/GenBank/DDBJ databases">
        <title>Evolutionary Origins and Diversification of the Mycorrhizal Mutualists.</title>
        <authorList>
            <consortium name="DOE Joint Genome Institute"/>
            <consortium name="Mycorrhizal Genomics Consortium"/>
            <person name="Kohler A."/>
            <person name="Kuo A."/>
            <person name="Nagy L.G."/>
            <person name="Floudas D."/>
            <person name="Copeland A."/>
            <person name="Barry K.W."/>
            <person name="Cichocki N."/>
            <person name="Veneault-Fourrey C."/>
            <person name="LaButti K."/>
            <person name="Lindquist E.A."/>
            <person name="Lipzen A."/>
            <person name="Lundell T."/>
            <person name="Morin E."/>
            <person name="Murat C."/>
            <person name="Riley R."/>
            <person name="Ohm R."/>
            <person name="Sun H."/>
            <person name="Tunlid A."/>
            <person name="Henrissat B."/>
            <person name="Grigoriev I.V."/>
            <person name="Hibbett D.S."/>
            <person name="Martin F."/>
        </authorList>
    </citation>
    <scope>NUCLEOTIDE SEQUENCE [LARGE SCALE GENOMIC DNA]</scope>
    <source>
        <strain evidence="2">441</strain>
    </source>
</reference>
<evidence type="ECO:0000313" key="2">
    <source>
        <dbReference type="Proteomes" id="UP000054018"/>
    </source>
</evidence>
<accession>A0A0C9ZP23</accession>
<gene>
    <name evidence="1" type="ORF">PISMIDRAFT_674090</name>
</gene>
<dbReference type="AlphaFoldDB" id="A0A0C9ZP23"/>
<name>A0A0C9ZP23_9AGAM</name>
<organism evidence="1 2">
    <name type="scientific">Pisolithus microcarpus 441</name>
    <dbReference type="NCBI Taxonomy" id="765257"/>
    <lineage>
        <taxon>Eukaryota</taxon>
        <taxon>Fungi</taxon>
        <taxon>Dikarya</taxon>
        <taxon>Basidiomycota</taxon>
        <taxon>Agaricomycotina</taxon>
        <taxon>Agaricomycetes</taxon>
        <taxon>Agaricomycetidae</taxon>
        <taxon>Boletales</taxon>
        <taxon>Sclerodermatineae</taxon>
        <taxon>Pisolithaceae</taxon>
        <taxon>Pisolithus</taxon>
    </lineage>
</organism>
<keyword evidence="2" id="KW-1185">Reference proteome</keyword>
<dbReference type="Proteomes" id="UP000054018">
    <property type="component" value="Unassembled WGS sequence"/>
</dbReference>
<protein>
    <submittedName>
        <fullName evidence="1">Uncharacterized protein</fullName>
    </submittedName>
</protein>
<reference evidence="1 2" key="1">
    <citation type="submission" date="2014-04" db="EMBL/GenBank/DDBJ databases">
        <authorList>
            <consortium name="DOE Joint Genome Institute"/>
            <person name="Kuo A."/>
            <person name="Kohler A."/>
            <person name="Costa M.D."/>
            <person name="Nagy L.G."/>
            <person name="Floudas D."/>
            <person name="Copeland A."/>
            <person name="Barry K.W."/>
            <person name="Cichocki N."/>
            <person name="Veneault-Fourrey C."/>
            <person name="LaButti K."/>
            <person name="Lindquist E.A."/>
            <person name="Lipzen A."/>
            <person name="Lundell T."/>
            <person name="Morin E."/>
            <person name="Murat C."/>
            <person name="Sun H."/>
            <person name="Tunlid A."/>
            <person name="Henrissat B."/>
            <person name="Grigoriev I.V."/>
            <person name="Hibbett D.S."/>
            <person name="Martin F."/>
            <person name="Nordberg H.P."/>
            <person name="Cantor M.N."/>
            <person name="Hua S.X."/>
        </authorList>
    </citation>
    <scope>NUCLEOTIDE SEQUENCE [LARGE SCALE GENOMIC DNA]</scope>
    <source>
        <strain evidence="1 2">441</strain>
    </source>
</reference>
<proteinExistence type="predicted"/>
<feature type="non-terminal residue" evidence="1">
    <location>
        <position position="1"/>
    </location>
</feature>
<evidence type="ECO:0000313" key="1">
    <source>
        <dbReference type="EMBL" id="KIK27804.1"/>
    </source>
</evidence>
<sequence>MLGCILADADRILGDNYDLERKVCASPWCICRRMRNRAGAFDSGGSVVLSFCHIFGP</sequence>
<dbReference type="EMBL" id="KN833694">
    <property type="protein sequence ID" value="KIK27804.1"/>
    <property type="molecule type" value="Genomic_DNA"/>
</dbReference>
<dbReference type="HOGENOM" id="CLU_3002136_0_0_1"/>